<proteinExistence type="predicted"/>
<accession>A0A6A5VCF9</accession>
<gene>
    <name evidence="1" type="ORF">BU23DRAFT_567332</name>
</gene>
<reference evidence="1" key="1">
    <citation type="journal article" date="2020" name="Stud. Mycol.">
        <title>101 Dothideomycetes genomes: a test case for predicting lifestyles and emergence of pathogens.</title>
        <authorList>
            <person name="Haridas S."/>
            <person name="Albert R."/>
            <person name="Binder M."/>
            <person name="Bloem J."/>
            <person name="Labutti K."/>
            <person name="Salamov A."/>
            <person name="Andreopoulos B."/>
            <person name="Baker S."/>
            <person name="Barry K."/>
            <person name="Bills G."/>
            <person name="Bluhm B."/>
            <person name="Cannon C."/>
            <person name="Castanera R."/>
            <person name="Culley D."/>
            <person name="Daum C."/>
            <person name="Ezra D."/>
            <person name="Gonzalez J."/>
            <person name="Henrissat B."/>
            <person name="Kuo A."/>
            <person name="Liang C."/>
            <person name="Lipzen A."/>
            <person name="Lutzoni F."/>
            <person name="Magnuson J."/>
            <person name="Mondo S."/>
            <person name="Nolan M."/>
            <person name="Ohm R."/>
            <person name="Pangilinan J."/>
            <person name="Park H.-J."/>
            <person name="Ramirez L."/>
            <person name="Alfaro M."/>
            <person name="Sun H."/>
            <person name="Tritt A."/>
            <person name="Yoshinaga Y."/>
            <person name="Zwiers L.-H."/>
            <person name="Turgeon B."/>
            <person name="Goodwin S."/>
            <person name="Spatafora J."/>
            <person name="Crous P."/>
            <person name="Grigoriev I."/>
        </authorList>
    </citation>
    <scope>NUCLEOTIDE SEQUENCE</scope>
    <source>
        <strain evidence="1">CBS 107.79</strain>
    </source>
</reference>
<dbReference type="Proteomes" id="UP000800036">
    <property type="component" value="Unassembled WGS sequence"/>
</dbReference>
<evidence type="ECO:0000313" key="1">
    <source>
        <dbReference type="EMBL" id="KAF1974508.1"/>
    </source>
</evidence>
<organism evidence="1 2">
    <name type="scientific">Bimuria novae-zelandiae CBS 107.79</name>
    <dbReference type="NCBI Taxonomy" id="1447943"/>
    <lineage>
        <taxon>Eukaryota</taxon>
        <taxon>Fungi</taxon>
        <taxon>Dikarya</taxon>
        <taxon>Ascomycota</taxon>
        <taxon>Pezizomycotina</taxon>
        <taxon>Dothideomycetes</taxon>
        <taxon>Pleosporomycetidae</taxon>
        <taxon>Pleosporales</taxon>
        <taxon>Massarineae</taxon>
        <taxon>Didymosphaeriaceae</taxon>
        <taxon>Bimuria</taxon>
    </lineage>
</organism>
<keyword evidence="2" id="KW-1185">Reference proteome</keyword>
<evidence type="ECO:0000313" key="2">
    <source>
        <dbReference type="Proteomes" id="UP000800036"/>
    </source>
</evidence>
<dbReference type="EMBL" id="ML976674">
    <property type="protein sequence ID" value="KAF1974508.1"/>
    <property type="molecule type" value="Genomic_DNA"/>
</dbReference>
<protein>
    <submittedName>
        <fullName evidence="1">Uncharacterized protein</fullName>
    </submittedName>
</protein>
<dbReference type="AlphaFoldDB" id="A0A6A5VCF9"/>
<sequence length="272" mass="31274">MAIRKLRFEYWPWVPLHRPEADHHEVYADQTSLLPGQVFNSPCGFCGGIAGQNLFAGGRNESDRPWNKSPGARTFQFAALPFSQLQIFHIAVSRPPRESDWNNYEVVANLILRMPLLKDLRLHIQDEKGLDRAESLNLDPFIRAEPRNPGLEGVRFGGVAFNLAMSDGFLRHHWRTLTSLDLYNCDLKTVPDSQQLGFGGNRCYFPPCGDIEVNDYRVRSKLDAEAWNLLTVQRFEASVCEFEDMQSRLEDLRRDIHVSSLSWETDDDETYE</sequence>
<name>A0A6A5VCF9_9PLEO</name>